<dbReference type="EMBL" id="MU275847">
    <property type="protein sequence ID" value="KAI0052122.1"/>
    <property type="molecule type" value="Genomic_DNA"/>
</dbReference>
<proteinExistence type="predicted"/>
<sequence length="224" mass="23341">MFAFSFLAVAIAASPVFAAPAPVAECSLPSQPIVAPAGQTQVVLPTSIPDFSALGVGVQNYSCTDAGNYTSTGAFAEFFDISWLDFDNIEGDALGVWEELPSFVSVSRLITALRFLGDIDVLGQHYFISNPSGGLAAKFDFTSAGKTQGNPDAFVVAAKVGDLPAPTGPQDVDWLALNATSGELGSQVFRVNTRGGQPPSSCKPGSSPISVKYAARYLFFGSSL</sequence>
<name>A0ACB8S7M0_9AGAM</name>
<keyword evidence="2" id="KW-1185">Reference proteome</keyword>
<organism evidence="1 2">
    <name type="scientific">Auriscalpium vulgare</name>
    <dbReference type="NCBI Taxonomy" id="40419"/>
    <lineage>
        <taxon>Eukaryota</taxon>
        <taxon>Fungi</taxon>
        <taxon>Dikarya</taxon>
        <taxon>Basidiomycota</taxon>
        <taxon>Agaricomycotina</taxon>
        <taxon>Agaricomycetes</taxon>
        <taxon>Russulales</taxon>
        <taxon>Auriscalpiaceae</taxon>
        <taxon>Auriscalpium</taxon>
    </lineage>
</organism>
<gene>
    <name evidence="1" type="ORF">FA95DRAFT_1602085</name>
</gene>
<reference evidence="1" key="2">
    <citation type="journal article" date="2022" name="New Phytol.">
        <title>Evolutionary transition to the ectomycorrhizal habit in the genomes of a hyperdiverse lineage of mushroom-forming fungi.</title>
        <authorList>
            <person name="Looney B."/>
            <person name="Miyauchi S."/>
            <person name="Morin E."/>
            <person name="Drula E."/>
            <person name="Courty P.E."/>
            <person name="Kohler A."/>
            <person name="Kuo A."/>
            <person name="LaButti K."/>
            <person name="Pangilinan J."/>
            <person name="Lipzen A."/>
            <person name="Riley R."/>
            <person name="Andreopoulos W."/>
            <person name="He G."/>
            <person name="Johnson J."/>
            <person name="Nolan M."/>
            <person name="Tritt A."/>
            <person name="Barry K.W."/>
            <person name="Grigoriev I.V."/>
            <person name="Nagy L.G."/>
            <person name="Hibbett D."/>
            <person name="Henrissat B."/>
            <person name="Matheny P.B."/>
            <person name="Labbe J."/>
            <person name="Martin F.M."/>
        </authorList>
    </citation>
    <scope>NUCLEOTIDE SEQUENCE</scope>
    <source>
        <strain evidence="1">FP105234-sp</strain>
    </source>
</reference>
<protein>
    <submittedName>
        <fullName evidence="1">Uncharacterized protein</fullName>
    </submittedName>
</protein>
<dbReference type="Proteomes" id="UP000814033">
    <property type="component" value="Unassembled WGS sequence"/>
</dbReference>
<evidence type="ECO:0000313" key="2">
    <source>
        <dbReference type="Proteomes" id="UP000814033"/>
    </source>
</evidence>
<comment type="caution">
    <text evidence="1">The sequence shown here is derived from an EMBL/GenBank/DDBJ whole genome shotgun (WGS) entry which is preliminary data.</text>
</comment>
<evidence type="ECO:0000313" key="1">
    <source>
        <dbReference type="EMBL" id="KAI0052122.1"/>
    </source>
</evidence>
<accession>A0ACB8S7M0</accession>
<reference evidence="1" key="1">
    <citation type="submission" date="2021-02" db="EMBL/GenBank/DDBJ databases">
        <authorList>
            <consortium name="DOE Joint Genome Institute"/>
            <person name="Ahrendt S."/>
            <person name="Looney B.P."/>
            <person name="Miyauchi S."/>
            <person name="Morin E."/>
            <person name="Drula E."/>
            <person name="Courty P.E."/>
            <person name="Chicoki N."/>
            <person name="Fauchery L."/>
            <person name="Kohler A."/>
            <person name="Kuo A."/>
            <person name="Labutti K."/>
            <person name="Pangilinan J."/>
            <person name="Lipzen A."/>
            <person name="Riley R."/>
            <person name="Andreopoulos W."/>
            <person name="He G."/>
            <person name="Johnson J."/>
            <person name="Barry K.W."/>
            <person name="Grigoriev I.V."/>
            <person name="Nagy L."/>
            <person name="Hibbett D."/>
            <person name="Henrissat B."/>
            <person name="Matheny P.B."/>
            <person name="Labbe J."/>
            <person name="Martin F."/>
        </authorList>
    </citation>
    <scope>NUCLEOTIDE SEQUENCE</scope>
    <source>
        <strain evidence="1">FP105234-sp</strain>
    </source>
</reference>